<organism evidence="2 3">
    <name type="scientific">Natrinema altunense</name>
    <dbReference type="NCBI Taxonomy" id="222984"/>
    <lineage>
        <taxon>Archaea</taxon>
        <taxon>Methanobacteriati</taxon>
        <taxon>Methanobacteriota</taxon>
        <taxon>Stenosarchaea group</taxon>
        <taxon>Halobacteria</taxon>
        <taxon>Halobacteriales</taxon>
        <taxon>Natrialbaceae</taxon>
        <taxon>Natrinema</taxon>
    </lineage>
</organism>
<dbReference type="EMBL" id="SHMR01000001">
    <property type="protein sequence ID" value="RZH69293.1"/>
    <property type="molecule type" value="Genomic_DNA"/>
</dbReference>
<keyword evidence="1" id="KW-0472">Membrane</keyword>
<reference evidence="2 3" key="1">
    <citation type="submission" date="2019-02" db="EMBL/GenBank/DDBJ databases">
        <title>Genome analysis provides insights into bioremediation potentialities and Haloocin production by Natrinema altunense strain 4.1R isolated from Chott Douz in Tunisian desert.</title>
        <authorList>
            <person name="Najjari A."/>
            <person name="Youssef N."/>
            <person name="Ben Dhia O."/>
            <person name="Ferjani R."/>
            <person name="El Hidri D."/>
            <person name="Ouzari H.I."/>
            <person name="Cherif A."/>
        </authorList>
    </citation>
    <scope>NUCLEOTIDE SEQUENCE [LARGE SCALE GENOMIC DNA]</scope>
    <source>
        <strain evidence="2 3">4.1R</strain>
    </source>
</reference>
<name>A0A482Y4D8_9EURY</name>
<accession>A0A482Y4D8</accession>
<evidence type="ECO:0000256" key="1">
    <source>
        <dbReference type="SAM" id="Phobius"/>
    </source>
</evidence>
<comment type="caution">
    <text evidence="2">The sequence shown here is derived from an EMBL/GenBank/DDBJ whole genome shotgun (WGS) entry which is preliminary data.</text>
</comment>
<feature type="transmembrane region" description="Helical" evidence="1">
    <location>
        <begin position="7"/>
        <end position="29"/>
    </location>
</feature>
<dbReference type="AlphaFoldDB" id="A0A482Y4D8"/>
<protein>
    <submittedName>
        <fullName evidence="2">CbaC protein</fullName>
    </submittedName>
</protein>
<evidence type="ECO:0000313" key="3">
    <source>
        <dbReference type="Proteomes" id="UP000292704"/>
    </source>
</evidence>
<dbReference type="STRING" id="222984.GCA_000731985_02701"/>
<dbReference type="RefSeq" id="WP_130170164.1">
    <property type="nucleotide sequence ID" value="NZ_SHMR01000001.1"/>
</dbReference>
<feature type="transmembrane region" description="Helical" evidence="1">
    <location>
        <begin position="35"/>
        <end position="55"/>
    </location>
</feature>
<proteinExistence type="predicted"/>
<keyword evidence="1" id="KW-1133">Transmembrane helix</keyword>
<dbReference type="Proteomes" id="UP000292704">
    <property type="component" value="Unassembled WGS sequence"/>
</dbReference>
<gene>
    <name evidence="2" type="ORF">ELS17_07670</name>
</gene>
<keyword evidence="1" id="KW-0812">Transmembrane</keyword>
<sequence length="69" mass="7282">MRISKGALLVVIAVLVPFVVEFRTALSWFGIELSILESLVLGCAAVLAVVLWAVWPPNGNAEAELSGSS</sequence>
<evidence type="ECO:0000313" key="2">
    <source>
        <dbReference type="EMBL" id="RZH69293.1"/>
    </source>
</evidence>